<feature type="domain" description="C3HC-type" evidence="7">
    <location>
        <begin position="71"/>
        <end position="195"/>
    </location>
</feature>
<evidence type="ECO:0000313" key="9">
    <source>
        <dbReference type="EMBL" id="CAG8699629.1"/>
    </source>
</evidence>
<sequence length="453" mass="52506">MEEIQDISATNTPEQSSKRKIEEVFSLFRELTEPGAEVIDEEPKRKFMRVTQAQYKNITEEQNKVEVTYDPTDFKSYMKRLSTFDISFIPDSLRPTEVSRFGWENVDIDKLKCVTCAAELEVSFPCIINKEDVQKEEEKFDKQLSTAHAEHCSWGRNPCSDEIYRFRQLRQDHAVEEFRQRASELIKLGENLPVIKTDLSEEFTQTVIEALRLDYPLDSRIAATAGCLSLFGWEYQRISNSFDIIRCKLCCRRCALTNFRNISKQKTIDENKQKDHQETLKTTAECQTQDNDTIMQEDQHQEQQEEKLKSVEQTSNQQEQTSNQQEQTSNQQEQTGIKDSSDSINISPASDKDDKYFASINIEGLPKTPDERLFDVQAEHKYYCPWITGDGKPVKIRTVEQLVKKHPGWHLTLEAVVKSTCQKDDNKSETQIDNFRSILSPMESNPFSEVSNE</sequence>
<evidence type="ECO:0000256" key="5">
    <source>
        <dbReference type="ARBA" id="ARBA00023242"/>
    </source>
</evidence>
<gene>
    <name evidence="9" type="ORF">ALEPTO_LOCUS11521</name>
</gene>
<keyword evidence="4" id="KW-0862">Zinc</keyword>
<comment type="caution">
    <text evidence="9">The sequence shown here is derived from an EMBL/GenBank/DDBJ whole genome shotgun (WGS) entry which is preliminary data.</text>
</comment>
<feature type="compositionally biased region" description="Basic and acidic residues" evidence="6">
    <location>
        <begin position="269"/>
        <end position="279"/>
    </location>
</feature>
<feature type="compositionally biased region" description="Basic and acidic residues" evidence="6">
    <location>
        <begin position="297"/>
        <end position="310"/>
    </location>
</feature>
<dbReference type="PANTHER" id="PTHR15835">
    <property type="entry name" value="NUCLEAR-INTERACTING PARTNER OF ALK"/>
    <property type="match status" value="1"/>
</dbReference>
<proteinExistence type="predicted"/>
<dbReference type="PANTHER" id="PTHR15835:SF6">
    <property type="entry name" value="ZINC FINGER C3HC-TYPE PROTEIN 1"/>
    <property type="match status" value="1"/>
</dbReference>
<evidence type="ECO:0000256" key="3">
    <source>
        <dbReference type="ARBA" id="ARBA00022771"/>
    </source>
</evidence>
<dbReference type="InterPro" id="IPR012935">
    <property type="entry name" value="NuBaID_N"/>
</dbReference>
<dbReference type="Pfam" id="PF08600">
    <property type="entry name" value="NuBaID_C"/>
    <property type="match status" value="1"/>
</dbReference>
<dbReference type="Pfam" id="PF07967">
    <property type="entry name" value="zf-C3HC"/>
    <property type="match status" value="1"/>
</dbReference>
<evidence type="ECO:0000256" key="2">
    <source>
        <dbReference type="ARBA" id="ARBA00022723"/>
    </source>
</evidence>
<evidence type="ECO:0000256" key="4">
    <source>
        <dbReference type="ARBA" id="ARBA00022833"/>
    </source>
</evidence>
<feature type="domain" description="NuBaID C-terminal" evidence="8">
    <location>
        <begin position="227"/>
        <end position="417"/>
    </location>
</feature>
<keyword evidence="3" id="KW-0863">Zinc-finger</keyword>
<evidence type="ECO:0000256" key="1">
    <source>
        <dbReference type="ARBA" id="ARBA00004123"/>
    </source>
</evidence>
<dbReference type="EMBL" id="CAJVPS010019072">
    <property type="protein sequence ID" value="CAG8699629.1"/>
    <property type="molecule type" value="Genomic_DNA"/>
</dbReference>
<dbReference type="AlphaFoldDB" id="A0A9N9HPR4"/>
<keyword evidence="2" id="KW-0479">Metal-binding</keyword>
<dbReference type="Proteomes" id="UP000789508">
    <property type="component" value="Unassembled WGS sequence"/>
</dbReference>
<name>A0A9N9HPR4_9GLOM</name>
<keyword evidence="10" id="KW-1185">Reference proteome</keyword>
<dbReference type="InterPro" id="IPR013909">
    <property type="entry name" value="NuBaID_C"/>
</dbReference>
<evidence type="ECO:0000259" key="8">
    <source>
        <dbReference type="Pfam" id="PF08600"/>
    </source>
</evidence>
<dbReference type="OrthoDB" id="614844at2759"/>
<feature type="compositionally biased region" description="Polar residues" evidence="6">
    <location>
        <begin position="280"/>
        <end position="294"/>
    </location>
</feature>
<protein>
    <submittedName>
        <fullName evidence="9">9467_t:CDS:1</fullName>
    </submittedName>
</protein>
<accession>A0A9N9HPR4</accession>
<feature type="compositionally biased region" description="Low complexity" evidence="6">
    <location>
        <begin position="312"/>
        <end position="335"/>
    </location>
</feature>
<evidence type="ECO:0000256" key="6">
    <source>
        <dbReference type="SAM" id="MobiDB-lite"/>
    </source>
</evidence>
<evidence type="ECO:0000259" key="7">
    <source>
        <dbReference type="Pfam" id="PF07967"/>
    </source>
</evidence>
<reference evidence="9" key="1">
    <citation type="submission" date="2021-06" db="EMBL/GenBank/DDBJ databases">
        <authorList>
            <person name="Kallberg Y."/>
            <person name="Tangrot J."/>
            <person name="Rosling A."/>
        </authorList>
    </citation>
    <scope>NUCLEOTIDE SEQUENCE</scope>
    <source>
        <strain evidence="9">FL130A</strain>
    </source>
</reference>
<dbReference type="GO" id="GO:0008270">
    <property type="term" value="F:zinc ion binding"/>
    <property type="evidence" value="ECO:0007669"/>
    <property type="project" value="UniProtKB-KW"/>
</dbReference>
<organism evidence="9 10">
    <name type="scientific">Ambispora leptoticha</name>
    <dbReference type="NCBI Taxonomy" id="144679"/>
    <lineage>
        <taxon>Eukaryota</taxon>
        <taxon>Fungi</taxon>
        <taxon>Fungi incertae sedis</taxon>
        <taxon>Mucoromycota</taxon>
        <taxon>Glomeromycotina</taxon>
        <taxon>Glomeromycetes</taxon>
        <taxon>Archaeosporales</taxon>
        <taxon>Ambisporaceae</taxon>
        <taxon>Ambispora</taxon>
    </lineage>
</organism>
<evidence type="ECO:0000313" key="10">
    <source>
        <dbReference type="Proteomes" id="UP000789508"/>
    </source>
</evidence>
<dbReference type="GO" id="GO:0005634">
    <property type="term" value="C:nucleus"/>
    <property type="evidence" value="ECO:0007669"/>
    <property type="project" value="UniProtKB-SubCell"/>
</dbReference>
<feature type="region of interest" description="Disordered" evidence="6">
    <location>
        <begin position="269"/>
        <end position="352"/>
    </location>
</feature>
<keyword evidence="5" id="KW-0539">Nucleus</keyword>
<comment type="subcellular location">
    <subcellularLocation>
        <location evidence="1">Nucleus</location>
    </subcellularLocation>
</comment>